<dbReference type="AlphaFoldDB" id="A0A9Q6EN02"/>
<dbReference type="InterPro" id="IPR006660">
    <property type="entry name" value="Arsenate_reductase-like"/>
</dbReference>
<proteinExistence type="inferred from homology"/>
<organism evidence="3 4">
    <name type="scientific">Nostoc linckia z8</name>
    <dbReference type="NCBI Taxonomy" id="1628746"/>
    <lineage>
        <taxon>Bacteria</taxon>
        <taxon>Bacillati</taxon>
        <taxon>Cyanobacteriota</taxon>
        <taxon>Cyanophyceae</taxon>
        <taxon>Nostocales</taxon>
        <taxon>Nostocaceae</taxon>
        <taxon>Nostoc</taxon>
    </lineage>
</organism>
<name>A0A9Q6EN02_NOSLI</name>
<gene>
    <name evidence="3" type="ORF">VF08_05055</name>
</gene>
<dbReference type="InterPro" id="IPR006503">
    <property type="entry name" value="Nase-assoc"/>
</dbReference>
<evidence type="ECO:0000256" key="1">
    <source>
        <dbReference type="PROSITE-ProRule" id="PRU01282"/>
    </source>
</evidence>
<accession>A0A9Q6EN02</accession>
<feature type="region of interest" description="Disordered" evidence="2">
    <location>
        <begin position="140"/>
        <end position="170"/>
    </location>
</feature>
<dbReference type="RefSeq" id="WP_099066390.1">
    <property type="nucleotide sequence ID" value="NZ_LAHD01000009.1"/>
</dbReference>
<dbReference type="PANTHER" id="PTHR30041:SF8">
    <property type="entry name" value="PROTEIN YFFB"/>
    <property type="match status" value="1"/>
</dbReference>
<dbReference type="CDD" id="cd03033">
    <property type="entry name" value="ArsC_15kD"/>
    <property type="match status" value="1"/>
</dbReference>
<dbReference type="InterPro" id="IPR036249">
    <property type="entry name" value="Thioredoxin-like_sf"/>
</dbReference>
<evidence type="ECO:0000256" key="2">
    <source>
        <dbReference type="SAM" id="MobiDB-lite"/>
    </source>
</evidence>
<feature type="compositionally biased region" description="Basic residues" evidence="2">
    <location>
        <begin position="141"/>
        <end position="150"/>
    </location>
</feature>
<dbReference type="SUPFAM" id="SSF52833">
    <property type="entry name" value="Thioredoxin-like"/>
    <property type="match status" value="1"/>
</dbReference>
<dbReference type="Proteomes" id="UP000222310">
    <property type="component" value="Unassembled WGS sequence"/>
</dbReference>
<protein>
    <submittedName>
        <fullName evidence="3">Nitrogenase-associated protein</fullName>
    </submittedName>
</protein>
<evidence type="ECO:0000313" key="4">
    <source>
        <dbReference type="Proteomes" id="UP000222310"/>
    </source>
</evidence>
<sequence>MARVIFYSKPGCKGGTKQKVLLTAAGHEVVAYDLLTEPWTVERLRSFFGDRPVADWFNRSSPRVKSGEIVPEKIDADTAVILMLRDPLLIRRPLLEVGDRREVGFDVEKIDAWIGLKPVDESFREMSENLMSQDLQGCAHNAKHGHHHHHEQGGCKHHGEEQQKQGSCSH</sequence>
<feature type="compositionally biased region" description="Basic and acidic residues" evidence="2">
    <location>
        <begin position="151"/>
        <end position="163"/>
    </location>
</feature>
<dbReference type="PROSITE" id="PS51353">
    <property type="entry name" value="ARSC"/>
    <property type="match status" value="1"/>
</dbReference>
<dbReference type="GeneID" id="57097725"/>
<dbReference type="NCBIfam" id="TIGR01616">
    <property type="entry name" value="nitro_assoc"/>
    <property type="match status" value="1"/>
</dbReference>
<dbReference type="Pfam" id="PF03960">
    <property type="entry name" value="ArsC"/>
    <property type="match status" value="1"/>
</dbReference>
<dbReference type="Gene3D" id="3.40.30.10">
    <property type="entry name" value="Glutaredoxin"/>
    <property type="match status" value="1"/>
</dbReference>
<reference evidence="3 4" key="1">
    <citation type="submission" date="2015-02" db="EMBL/GenBank/DDBJ databases">
        <title>Nostoc linckia genome annotation.</title>
        <authorList>
            <person name="Zhou Z."/>
        </authorList>
    </citation>
    <scope>NUCLEOTIDE SEQUENCE [LARGE SCALE GENOMIC DNA]</scope>
    <source>
        <strain evidence="4">z8</strain>
    </source>
</reference>
<dbReference type="PANTHER" id="PTHR30041">
    <property type="entry name" value="ARSENATE REDUCTASE"/>
    <property type="match status" value="1"/>
</dbReference>
<comment type="caution">
    <text evidence="3">The sequence shown here is derived from an EMBL/GenBank/DDBJ whole genome shotgun (WGS) entry which is preliminary data.</text>
</comment>
<evidence type="ECO:0000313" key="3">
    <source>
        <dbReference type="EMBL" id="PHK06191.1"/>
    </source>
</evidence>
<comment type="similarity">
    <text evidence="1">Belongs to the ArsC family.</text>
</comment>
<dbReference type="EMBL" id="LAHD01000009">
    <property type="protein sequence ID" value="PHK06191.1"/>
    <property type="molecule type" value="Genomic_DNA"/>
</dbReference>